<name>A0A1I0EZH0_9FIRM</name>
<reference evidence="2" key="1">
    <citation type="submission" date="2016-10" db="EMBL/GenBank/DDBJ databases">
        <authorList>
            <person name="Varghese N."/>
            <person name="Submissions S."/>
        </authorList>
    </citation>
    <scope>NUCLEOTIDE SEQUENCE [LARGE SCALE GENOMIC DNA]</scope>
    <source>
        <strain evidence="2">DSM 1551</strain>
    </source>
</reference>
<dbReference type="EMBL" id="FOIN01000015">
    <property type="protein sequence ID" value="SET50766.1"/>
    <property type="molecule type" value="Genomic_DNA"/>
</dbReference>
<dbReference type="OrthoDB" id="9796842at2"/>
<dbReference type="Proteomes" id="UP000198558">
    <property type="component" value="Unassembled WGS sequence"/>
</dbReference>
<dbReference type="Pfam" id="PF21983">
    <property type="entry name" value="NikA-like"/>
    <property type="match status" value="1"/>
</dbReference>
<keyword evidence="2" id="KW-1185">Reference proteome</keyword>
<dbReference type="AlphaFoldDB" id="A0A1I0EZH0"/>
<dbReference type="GeneID" id="78288436"/>
<accession>A0A1I0EZH0</accession>
<evidence type="ECO:0000313" key="1">
    <source>
        <dbReference type="EMBL" id="SET50766.1"/>
    </source>
</evidence>
<sequence length="112" mass="13300">MRRRNNRIVIHVSDDELETINFNAEVLKLSREKYIRETLNKTDFIVPPPIDYRYFINEFNRIGNNLNQLVKQVHATNNIHEDDLLKVIQEFKTKVSELNKIILYGSNENINS</sequence>
<evidence type="ECO:0000313" key="2">
    <source>
        <dbReference type="Proteomes" id="UP000198558"/>
    </source>
</evidence>
<dbReference type="RefSeq" id="WP_054322581.1">
    <property type="nucleotide sequence ID" value="NZ_CAOJGJ010000049.1"/>
</dbReference>
<protein>
    <submittedName>
        <fullName evidence="1">Mobilisation protein (MobC)</fullName>
    </submittedName>
</protein>
<organism evidence="1 2">
    <name type="scientific">Thomasclavelia cocleata</name>
    <dbReference type="NCBI Taxonomy" id="69824"/>
    <lineage>
        <taxon>Bacteria</taxon>
        <taxon>Bacillati</taxon>
        <taxon>Bacillota</taxon>
        <taxon>Erysipelotrichia</taxon>
        <taxon>Erysipelotrichales</taxon>
        <taxon>Coprobacillaceae</taxon>
        <taxon>Thomasclavelia</taxon>
    </lineage>
</organism>
<proteinExistence type="predicted"/>
<gene>
    <name evidence="1" type="ORF">SAMN04489758_11537</name>
</gene>
<dbReference type="InterPro" id="IPR053842">
    <property type="entry name" value="NikA-like"/>
</dbReference>